<evidence type="ECO:0000313" key="1">
    <source>
        <dbReference type="EMBL" id="GAD53662.1"/>
    </source>
</evidence>
<evidence type="ECO:0000313" key="2">
    <source>
        <dbReference type="Proteomes" id="UP000016986"/>
    </source>
</evidence>
<dbReference type="EMBL" id="BATA01000085">
    <property type="protein sequence ID" value="GAD53662.1"/>
    <property type="molecule type" value="Genomic_DNA"/>
</dbReference>
<reference evidence="1 2" key="1">
    <citation type="submission" date="2013-09" db="EMBL/GenBank/DDBJ databases">
        <title>Whole genome sequencing of Halarchaeum acidiphilum strain MH1-52-1.</title>
        <authorList>
            <person name="Shimane Y."/>
            <person name="Minegishi H."/>
            <person name="Nishi S."/>
            <person name="Echigo A."/>
            <person name="Shuto A."/>
            <person name="Konishi M."/>
            <person name="Ito T."/>
            <person name="Ohkuma M."/>
            <person name="Ohta Y."/>
            <person name="Nagano Y."/>
            <person name="Tsubouchi T."/>
            <person name="Mori K."/>
            <person name="Usui K."/>
            <person name="Kamekura M."/>
            <person name="Usami R."/>
            <person name="Takaki Y."/>
            <person name="Hatada Y."/>
        </authorList>
    </citation>
    <scope>NUCLEOTIDE SEQUENCE [LARGE SCALE GENOMIC DNA]</scope>
    <source>
        <strain evidence="1 2">JCM 16109</strain>
    </source>
</reference>
<accession>U2YXX4</accession>
<gene>
    <name evidence="1" type="ORF">MBEHAL_2422</name>
</gene>
<organism evidence="1 2">
    <name type="scientific">Halarchaeum acidiphilum MH1-52-1</name>
    <dbReference type="NCBI Taxonomy" id="1261545"/>
    <lineage>
        <taxon>Archaea</taxon>
        <taxon>Methanobacteriati</taxon>
        <taxon>Methanobacteriota</taxon>
        <taxon>Stenosarchaea group</taxon>
        <taxon>Halobacteria</taxon>
        <taxon>Halobacteriales</taxon>
        <taxon>Halobacteriaceae</taxon>
    </lineage>
</organism>
<dbReference type="RefSeq" id="WP_021780712.1">
    <property type="nucleotide sequence ID" value="NZ_BATA01000085.1"/>
</dbReference>
<protein>
    <submittedName>
        <fullName evidence="1">Uncharacterized protein</fullName>
    </submittedName>
</protein>
<name>U2YXX4_9EURY</name>
<dbReference type="AlphaFoldDB" id="U2YXX4"/>
<keyword evidence="2" id="KW-1185">Reference proteome</keyword>
<proteinExistence type="predicted"/>
<dbReference type="PROSITE" id="PS51257">
    <property type="entry name" value="PROKAR_LIPOPROTEIN"/>
    <property type="match status" value="1"/>
</dbReference>
<dbReference type="Proteomes" id="UP000016986">
    <property type="component" value="Unassembled WGS sequence"/>
</dbReference>
<sequence>MRRRTLLAAGVGLLGSLAGCTTGDEEPVGLTIDSATAYAVTETRLVALVDVRKGADRDASFGIRWDVSDGEYIQTVTGHFDSPATRHHDADVPGIRVALQMAHATTIEPGDVTESRLKLVREGADGPWRDVPVRAPRPA</sequence>
<dbReference type="eggNOG" id="arCOG06367">
    <property type="taxonomic scope" value="Archaea"/>
</dbReference>
<comment type="caution">
    <text evidence="1">The sequence shown here is derived from an EMBL/GenBank/DDBJ whole genome shotgun (WGS) entry which is preliminary data.</text>
</comment>